<dbReference type="InterPro" id="IPR013325">
    <property type="entry name" value="RNA_pol_sigma_r2"/>
</dbReference>
<organism evidence="8 9">
    <name type="scientific">Frigoriglobus tundricola</name>
    <dbReference type="NCBI Taxonomy" id="2774151"/>
    <lineage>
        <taxon>Bacteria</taxon>
        <taxon>Pseudomonadati</taxon>
        <taxon>Planctomycetota</taxon>
        <taxon>Planctomycetia</taxon>
        <taxon>Gemmatales</taxon>
        <taxon>Gemmataceae</taxon>
        <taxon>Frigoriglobus</taxon>
    </lineage>
</organism>
<sequence length="509" mass="54803">MTLPAPRISGFLAPIRDAAASDAELLDRFVTHRDGPAFAALVARHGPMVFGVCRRVLRDWHTAEDAFQATFLVLARKAASIHPPGAVAGWLHGVAYRVAKGARRTDLRMTARERPTAELPEPAAPTGPDTDLRTVLDDELRKLPSKYRDLLVACDLEERPRAPVAASLGIPEGTLSSRLTTARKLLARRLSKRGVAPAFTAGIALNGPSGIASEVPRAVWASAARFGSAAGTVPCRVSSLTKGVVRTMPHRVLRPIAWLLISTCGAIGVALAASGPPSPVSRVPTTKPCAIAFIAPPEIVPPRVAPKATPKHLNKLMFSRDGDLVMTDPDGTNQKQLLDGKKVTFASFLTAVAPDGTRACSFWVSRHKENRMSTILVVKLDDQDTGTDYAEDGELLRWCCWSADGTRLLISDADGPEPPDRFKLTHHVIDVATGKRTELDLPADHLVIDWARDGSFLSRVAVLDSAEKVGAWHLWLLGPDGKPKAEIRPNDKSGGGLPALHRWQGQPFG</sequence>
<dbReference type="Proteomes" id="UP000503447">
    <property type="component" value="Chromosome"/>
</dbReference>
<dbReference type="PANTHER" id="PTHR43133">
    <property type="entry name" value="RNA POLYMERASE ECF-TYPE SIGMA FACTO"/>
    <property type="match status" value="1"/>
</dbReference>
<dbReference type="Pfam" id="PF04542">
    <property type="entry name" value="Sigma70_r2"/>
    <property type="match status" value="1"/>
</dbReference>
<evidence type="ECO:0008006" key="10">
    <source>
        <dbReference type="Google" id="ProtNLM"/>
    </source>
</evidence>
<dbReference type="GO" id="GO:0003677">
    <property type="term" value="F:DNA binding"/>
    <property type="evidence" value="ECO:0007669"/>
    <property type="project" value="InterPro"/>
</dbReference>
<gene>
    <name evidence="8" type="ORF">FTUN_3713</name>
</gene>
<dbReference type="InterPro" id="IPR014284">
    <property type="entry name" value="RNA_pol_sigma-70_dom"/>
</dbReference>
<dbReference type="GO" id="GO:0006352">
    <property type="term" value="P:DNA-templated transcription initiation"/>
    <property type="evidence" value="ECO:0007669"/>
    <property type="project" value="InterPro"/>
</dbReference>
<evidence type="ECO:0000313" key="8">
    <source>
        <dbReference type="EMBL" id="QJW96157.1"/>
    </source>
</evidence>
<evidence type="ECO:0000313" key="9">
    <source>
        <dbReference type="Proteomes" id="UP000503447"/>
    </source>
</evidence>
<proteinExistence type="inferred from homology"/>
<feature type="region of interest" description="Disordered" evidence="5">
    <location>
        <begin position="110"/>
        <end position="130"/>
    </location>
</feature>
<dbReference type="RefSeq" id="WP_171471795.1">
    <property type="nucleotide sequence ID" value="NZ_CP053452.2"/>
</dbReference>
<name>A0A6M5YQ37_9BACT</name>
<dbReference type="SUPFAM" id="SSF69304">
    <property type="entry name" value="Tricorn protease N-terminal domain"/>
    <property type="match status" value="1"/>
</dbReference>
<dbReference type="InterPro" id="IPR036388">
    <property type="entry name" value="WH-like_DNA-bd_sf"/>
</dbReference>
<evidence type="ECO:0000256" key="1">
    <source>
        <dbReference type="ARBA" id="ARBA00010641"/>
    </source>
</evidence>
<dbReference type="InterPro" id="IPR013324">
    <property type="entry name" value="RNA_pol_sigma_r3/r4-like"/>
</dbReference>
<dbReference type="InterPro" id="IPR007627">
    <property type="entry name" value="RNA_pol_sigma70_r2"/>
</dbReference>
<dbReference type="InterPro" id="IPR039425">
    <property type="entry name" value="RNA_pol_sigma-70-like"/>
</dbReference>
<evidence type="ECO:0000256" key="3">
    <source>
        <dbReference type="ARBA" id="ARBA00023082"/>
    </source>
</evidence>
<dbReference type="InterPro" id="IPR013249">
    <property type="entry name" value="RNA_pol_sigma70_r4_t2"/>
</dbReference>
<reference evidence="9" key="1">
    <citation type="submission" date="2020-05" db="EMBL/GenBank/DDBJ databases">
        <title>Frigoriglobus tundricola gen. nov., sp. nov., a psychrotolerant cellulolytic planctomycete of the family Gemmataceae with two divergent copies of 16S rRNA gene.</title>
        <authorList>
            <person name="Kulichevskaya I.S."/>
            <person name="Ivanova A.A."/>
            <person name="Naumoff D.G."/>
            <person name="Beletsky A.V."/>
            <person name="Rijpstra W.I.C."/>
            <person name="Sinninghe Damste J.S."/>
            <person name="Mardanov A.V."/>
            <person name="Ravin N.V."/>
            <person name="Dedysh S.N."/>
        </authorList>
    </citation>
    <scope>NUCLEOTIDE SEQUENCE [LARGE SCALE GENOMIC DNA]</scope>
    <source>
        <strain evidence="9">PL17</strain>
    </source>
</reference>
<dbReference type="Gene3D" id="1.10.1740.10">
    <property type="match status" value="1"/>
</dbReference>
<keyword evidence="2" id="KW-0805">Transcription regulation</keyword>
<dbReference type="GO" id="GO:0016987">
    <property type="term" value="F:sigma factor activity"/>
    <property type="evidence" value="ECO:0007669"/>
    <property type="project" value="UniProtKB-KW"/>
</dbReference>
<feature type="domain" description="RNA polymerase sigma factor 70 region 4 type 2" evidence="7">
    <location>
        <begin position="136"/>
        <end position="186"/>
    </location>
</feature>
<comment type="similarity">
    <text evidence="1">Belongs to the sigma-70 factor family. ECF subfamily.</text>
</comment>
<evidence type="ECO:0000256" key="5">
    <source>
        <dbReference type="SAM" id="MobiDB-lite"/>
    </source>
</evidence>
<dbReference type="SUPFAM" id="SSF88659">
    <property type="entry name" value="Sigma3 and sigma4 domains of RNA polymerase sigma factors"/>
    <property type="match status" value="1"/>
</dbReference>
<accession>A0A6M5YQ37</accession>
<keyword evidence="3" id="KW-0731">Sigma factor</keyword>
<dbReference type="AlphaFoldDB" id="A0A6M5YQ37"/>
<dbReference type="PANTHER" id="PTHR43133:SF51">
    <property type="entry name" value="RNA POLYMERASE SIGMA FACTOR"/>
    <property type="match status" value="1"/>
</dbReference>
<dbReference type="Gene3D" id="2.120.10.30">
    <property type="entry name" value="TolB, C-terminal domain"/>
    <property type="match status" value="1"/>
</dbReference>
<dbReference type="NCBIfam" id="TIGR02937">
    <property type="entry name" value="sigma70-ECF"/>
    <property type="match status" value="1"/>
</dbReference>
<evidence type="ECO:0000256" key="2">
    <source>
        <dbReference type="ARBA" id="ARBA00023015"/>
    </source>
</evidence>
<keyword evidence="9" id="KW-1185">Reference proteome</keyword>
<evidence type="ECO:0000256" key="4">
    <source>
        <dbReference type="ARBA" id="ARBA00023163"/>
    </source>
</evidence>
<dbReference type="InterPro" id="IPR011042">
    <property type="entry name" value="6-blade_b-propeller_TolB-like"/>
</dbReference>
<dbReference type="Pfam" id="PF08281">
    <property type="entry name" value="Sigma70_r4_2"/>
    <property type="match status" value="1"/>
</dbReference>
<feature type="region of interest" description="Disordered" evidence="5">
    <location>
        <begin position="483"/>
        <end position="509"/>
    </location>
</feature>
<dbReference type="KEGG" id="ftj:FTUN_3713"/>
<keyword evidence="4" id="KW-0804">Transcription</keyword>
<evidence type="ECO:0000259" key="6">
    <source>
        <dbReference type="Pfam" id="PF04542"/>
    </source>
</evidence>
<protein>
    <recommendedName>
        <fullName evidence="10">ECF RNA polymerase sigma factor SigE</fullName>
    </recommendedName>
</protein>
<dbReference type="SUPFAM" id="SSF88946">
    <property type="entry name" value="Sigma2 domain of RNA polymerase sigma factors"/>
    <property type="match status" value="1"/>
</dbReference>
<feature type="compositionally biased region" description="Low complexity" evidence="5">
    <location>
        <begin position="117"/>
        <end position="126"/>
    </location>
</feature>
<feature type="domain" description="RNA polymerase sigma-70 region 2" evidence="6">
    <location>
        <begin position="41"/>
        <end position="104"/>
    </location>
</feature>
<evidence type="ECO:0000259" key="7">
    <source>
        <dbReference type="Pfam" id="PF08281"/>
    </source>
</evidence>
<dbReference type="Gene3D" id="1.10.10.10">
    <property type="entry name" value="Winged helix-like DNA-binding domain superfamily/Winged helix DNA-binding domain"/>
    <property type="match status" value="1"/>
</dbReference>
<dbReference type="EMBL" id="CP053452">
    <property type="protein sequence ID" value="QJW96157.1"/>
    <property type="molecule type" value="Genomic_DNA"/>
</dbReference>